<dbReference type="OrthoDB" id="2941402at2"/>
<feature type="chain" id="PRO_5038463153" description="DUF3679 domain-containing protein" evidence="1">
    <location>
        <begin position="27"/>
        <end position="113"/>
    </location>
</feature>
<name>I3DXG6_BACMT</name>
<keyword evidence="1" id="KW-0732">Signal</keyword>
<proteinExistence type="predicted"/>
<accession>I3DXG6</accession>
<dbReference type="PATRIC" id="fig|997296.3.peg.3225"/>
<protein>
    <recommendedName>
        <fullName evidence="4">DUF3679 domain-containing protein</fullName>
    </recommendedName>
</protein>
<sequence length="113" mass="12977">MKLFMLKSFLIASAMFLCVLFGMQQANEGIHKMKGYDDRGFNNAFTVKPRENGELEASILGNDITSHDLEKKKEQLEEMKAYNFFSSIGKQIAEWFTNVVNNIIKFITEKANE</sequence>
<organism evidence="2 3">
    <name type="scientific">Bacillus methanolicus PB1</name>
    <dbReference type="NCBI Taxonomy" id="997296"/>
    <lineage>
        <taxon>Bacteria</taxon>
        <taxon>Bacillati</taxon>
        <taxon>Bacillota</taxon>
        <taxon>Bacilli</taxon>
        <taxon>Bacillales</taxon>
        <taxon>Bacillaceae</taxon>
        <taxon>Bacillus</taxon>
    </lineage>
</organism>
<comment type="caution">
    <text evidence="2">The sequence shown here is derived from an EMBL/GenBank/DDBJ whole genome shotgun (WGS) entry which is preliminary data.</text>
</comment>
<dbReference type="Pfam" id="PF12438">
    <property type="entry name" value="DUF3679"/>
    <property type="match status" value="1"/>
</dbReference>
<dbReference type="EMBL" id="AFEU01000003">
    <property type="protein sequence ID" value="EIJ78937.1"/>
    <property type="molecule type" value="Genomic_DNA"/>
</dbReference>
<keyword evidence="3" id="KW-1185">Reference proteome</keyword>
<evidence type="ECO:0000313" key="2">
    <source>
        <dbReference type="EMBL" id="EIJ78937.1"/>
    </source>
</evidence>
<evidence type="ECO:0008006" key="4">
    <source>
        <dbReference type="Google" id="ProtNLM"/>
    </source>
</evidence>
<dbReference type="RefSeq" id="WP_004438034.1">
    <property type="nucleotide sequence ID" value="NZ_AFEU01000003.1"/>
</dbReference>
<dbReference type="AlphaFoldDB" id="I3DXG6"/>
<gene>
    <name evidence="2" type="ORF">PB1_15304</name>
</gene>
<dbReference type="STRING" id="997296.PB1_15304"/>
<dbReference type="eggNOG" id="ENOG50345EE">
    <property type="taxonomic scope" value="Bacteria"/>
</dbReference>
<dbReference type="Proteomes" id="UP000010523">
    <property type="component" value="Unassembled WGS sequence"/>
</dbReference>
<dbReference type="InterPro" id="IPR020534">
    <property type="entry name" value="Uncharacterised_YqxA"/>
</dbReference>
<evidence type="ECO:0000256" key="1">
    <source>
        <dbReference type="SAM" id="SignalP"/>
    </source>
</evidence>
<feature type="signal peptide" evidence="1">
    <location>
        <begin position="1"/>
        <end position="26"/>
    </location>
</feature>
<evidence type="ECO:0000313" key="3">
    <source>
        <dbReference type="Proteomes" id="UP000010523"/>
    </source>
</evidence>
<reference evidence="2 3" key="1">
    <citation type="journal article" date="2012" name="Appl. Environ. Microbiol.">
        <title>Genome Sequence of Thermotolerant Bacillus methanolicus: Features and Regulation Related to Methylotrophy and Production of L-Lysine and L-Glutamate from Methanol.</title>
        <authorList>
            <person name="Heggeset T.M."/>
            <person name="Krog A."/>
            <person name="Balzer S."/>
            <person name="Wentzel A."/>
            <person name="Ellingsen T.E."/>
            <person name="Brautaset T."/>
        </authorList>
    </citation>
    <scope>NUCLEOTIDE SEQUENCE [LARGE SCALE GENOMIC DNA]</scope>
    <source>
        <strain evidence="2 3">PB1</strain>
    </source>
</reference>